<dbReference type="PANTHER" id="PTHR48024">
    <property type="entry name" value="GEO13361P1-RELATED"/>
    <property type="match status" value="1"/>
</dbReference>
<dbReference type="SUPFAM" id="SSF54928">
    <property type="entry name" value="RNA-binding domain, RBD"/>
    <property type="match status" value="1"/>
</dbReference>
<dbReference type="SMART" id="SM00360">
    <property type="entry name" value="RRM"/>
    <property type="match status" value="1"/>
</dbReference>
<evidence type="ECO:0000256" key="2">
    <source>
        <dbReference type="PROSITE-ProRule" id="PRU00176"/>
    </source>
</evidence>
<evidence type="ECO:0000259" key="3">
    <source>
        <dbReference type="PROSITE" id="PS50102"/>
    </source>
</evidence>
<evidence type="ECO:0000313" key="4">
    <source>
        <dbReference type="EMBL" id="KAF3596669.1"/>
    </source>
</evidence>
<dbReference type="Proteomes" id="UP000266723">
    <property type="component" value="Unassembled WGS sequence"/>
</dbReference>
<dbReference type="PROSITE" id="PS50102">
    <property type="entry name" value="RRM"/>
    <property type="match status" value="1"/>
</dbReference>
<dbReference type="InterPro" id="IPR050886">
    <property type="entry name" value="RNA-binding_reg"/>
</dbReference>
<sequence length="154" mass="17580">LDGSKVDLKDVKFECFVGHLAECTNEKDLERGFSLYGEVIDSEIVYDTDTKKSRRFGYVTFKDKESMRNAIEEFGGAELNDHLALDGRNLDATRIISGHENKSLYLRVKKSKRSDHQVITVKEAWPRKPTAAERFRLLQEALSAMAVETNVHDE</sequence>
<dbReference type="EMBL" id="QGKV02000299">
    <property type="protein sequence ID" value="KAF3596669.1"/>
    <property type="molecule type" value="Genomic_DNA"/>
</dbReference>
<dbReference type="Pfam" id="PF00076">
    <property type="entry name" value="RRM_1"/>
    <property type="match status" value="1"/>
</dbReference>
<gene>
    <name evidence="4" type="ORF">DY000_02023914</name>
</gene>
<feature type="non-terminal residue" evidence="4">
    <location>
        <position position="1"/>
    </location>
</feature>
<dbReference type="InterPro" id="IPR012677">
    <property type="entry name" value="Nucleotide-bd_a/b_plait_sf"/>
</dbReference>
<proteinExistence type="predicted"/>
<dbReference type="Gene3D" id="3.30.70.330">
    <property type="match status" value="1"/>
</dbReference>
<dbReference type="InterPro" id="IPR000504">
    <property type="entry name" value="RRM_dom"/>
</dbReference>
<evidence type="ECO:0000256" key="1">
    <source>
        <dbReference type="ARBA" id="ARBA00022884"/>
    </source>
</evidence>
<keyword evidence="5" id="KW-1185">Reference proteome</keyword>
<organism evidence="4 5">
    <name type="scientific">Brassica cretica</name>
    <name type="common">Mustard</name>
    <dbReference type="NCBI Taxonomy" id="69181"/>
    <lineage>
        <taxon>Eukaryota</taxon>
        <taxon>Viridiplantae</taxon>
        <taxon>Streptophyta</taxon>
        <taxon>Embryophyta</taxon>
        <taxon>Tracheophyta</taxon>
        <taxon>Spermatophyta</taxon>
        <taxon>Magnoliopsida</taxon>
        <taxon>eudicotyledons</taxon>
        <taxon>Gunneridae</taxon>
        <taxon>Pentapetalae</taxon>
        <taxon>rosids</taxon>
        <taxon>malvids</taxon>
        <taxon>Brassicales</taxon>
        <taxon>Brassicaceae</taxon>
        <taxon>Brassiceae</taxon>
        <taxon>Brassica</taxon>
    </lineage>
</organism>
<feature type="domain" description="RRM" evidence="3">
    <location>
        <begin position="13"/>
        <end position="111"/>
    </location>
</feature>
<dbReference type="InterPro" id="IPR035979">
    <property type="entry name" value="RBD_domain_sf"/>
</dbReference>
<name>A0ABQ7EI57_BRACR</name>
<evidence type="ECO:0000313" key="5">
    <source>
        <dbReference type="Proteomes" id="UP000266723"/>
    </source>
</evidence>
<protein>
    <recommendedName>
        <fullName evidence="3">RRM domain-containing protein</fullName>
    </recommendedName>
</protein>
<keyword evidence="1 2" id="KW-0694">RNA-binding</keyword>
<dbReference type="PANTHER" id="PTHR48024:SF56">
    <property type="entry name" value="HETEROGENEOUS NUCLEAR RIBONUCLEOPROTEIN A0"/>
    <property type="match status" value="1"/>
</dbReference>
<accession>A0ABQ7EI57</accession>
<comment type="caution">
    <text evidence="4">The sequence shown here is derived from an EMBL/GenBank/DDBJ whole genome shotgun (WGS) entry which is preliminary data.</text>
</comment>
<reference evidence="4 5" key="1">
    <citation type="journal article" date="2020" name="BMC Genomics">
        <title>Intraspecific diversification of the crop wild relative Brassica cretica Lam. using demographic model selection.</title>
        <authorList>
            <person name="Kioukis A."/>
            <person name="Michalopoulou V.A."/>
            <person name="Briers L."/>
            <person name="Pirintsos S."/>
            <person name="Studholme D.J."/>
            <person name="Pavlidis P."/>
            <person name="Sarris P.F."/>
        </authorList>
    </citation>
    <scope>NUCLEOTIDE SEQUENCE [LARGE SCALE GENOMIC DNA]</scope>
    <source>
        <strain evidence="5">cv. PFS-1207/04</strain>
    </source>
</reference>